<dbReference type="NCBIfam" id="TIGR04183">
    <property type="entry name" value="Por_Secre_tail"/>
    <property type="match status" value="1"/>
</dbReference>
<keyword evidence="4" id="KW-0732">Signal</keyword>
<name>A0A848J4M2_9BACT</name>
<dbReference type="InterPro" id="IPR026444">
    <property type="entry name" value="Secre_tail"/>
</dbReference>
<keyword evidence="6" id="KW-0862">Zinc</keyword>
<dbReference type="GO" id="GO:0046872">
    <property type="term" value="F:metal ion binding"/>
    <property type="evidence" value="ECO:0007669"/>
    <property type="project" value="UniProtKB-KW"/>
</dbReference>
<evidence type="ECO:0000259" key="9">
    <source>
        <dbReference type="Pfam" id="PF05572"/>
    </source>
</evidence>
<dbReference type="Pfam" id="PF18962">
    <property type="entry name" value="Por_Secre_tail"/>
    <property type="match status" value="1"/>
</dbReference>
<evidence type="ECO:0000256" key="4">
    <source>
        <dbReference type="ARBA" id="ARBA00022729"/>
    </source>
</evidence>
<evidence type="ECO:0000256" key="7">
    <source>
        <dbReference type="ARBA" id="ARBA00023049"/>
    </source>
</evidence>
<gene>
    <name evidence="11" type="ORF">HH304_12885</name>
</gene>
<evidence type="ECO:0000313" key="12">
    <source>
        <dbReference type="Proteomes" id="UP000559010"/>
    </source>
</evidence>
<proteinExistence type="inferred from homology"/>
<comment type="caution">
    <text evidence="11">The sequence shown here is derived from an EMBL/GenBank/DDBJ whole genome shotgun (WGS) entry which is preliminary data.</text>
</comment>
<dbReference type="GO" id="GO:0008237">
    <property type="term" value="F:metallopeptidase activity"/>
    <property type="evidence" value="ECO:0007669"/>
    <property type="project" value="UniProtKB-KW"/>
</dbReference>
<dbReference type="Gene3D" id="3.40.390.10">
    <property type="entry name" value="Collagenase (Catalytic Domain)"/>
    <property type="match status" value="1"/>
</dbReference>
<dbReference type="Proteomes" id="UP000559010">
    <property type="component" value="Unassembled WGS sequence"/>
</dbReference>
<reference evidence="11 12" key="1">
    <citation type="submission" date="2020-04" db="EMBL/GenBank/DDBJ databases">
        <title>Flammeovirgaceae bacterium KN852 isolated from deep sea.</title>
        <authorList>
            <person name="Zhang D.-C."/>
        </authorList>
    </citation>
    <scope>NUCLEOTIDE SEQUENCE [LARGE SCALE GENOMIC DNA]</scope>
    <source>
        <strain evidence="11 12">KN852</strain>
    </source>
</reference>
<sequence>MLKYIFLNIILIVLTQFRAFPQEKCGTVFLSKEKYGSNYPEKINRFEKWIKIKKSENKQLFTTSEVEIIQIPVVIHIVHKGELEGVNSNIPREQIISQLETLNEDFRRLNPDSVFTRNEFKPVAADTRIEFVLAKQDPNGFPTDGINRVQGPKDSYSLSSSDEISLKSTSYWPAEDYFNIWVTDLSFTLIGYAQFPVSSLPGLEDAKNERLTDGVVIDYEYFGTGFNTETASKGRTLTHEVGHFFGLRHIWGDGDCSATDYISDTPSQSSSTNGCPPNSFSCNSEDMFENYMDYTSDACMNIFTAEQASRMQLVLNESPRRKSLINSPGLIPPQIYDHDLRAGNINYPGLIHSETILVPEIEITNSGTNAASDFTIEVKVGNNIATFIPEEPINSGETKILSGFEIELQQSTDYLQEISINIKYDADQNTSNNSKSKSFYFHPYKIEVPFRERFEGPTNWLNISDNNQEWKYTNSVFTISGESSLVGTFASNTIGNPLIVTPVFDLTRTENASIFIDVSYRPSSSRVSDGLSVLISTNGGKSFDFDAATISASTLNAEPFRGDWEPVNQNDWKRIFVDLSEYTGNENVRLAFQGNNFQGNNFYFDNIELFLNNNSNPLFLNDPDIRVYPNPSINETNIAFYLDQTQDIEITLLNANGQVMEETKISNVLNQTYTQNLRSLSSGIYFIQIQGETFTLTKRIIRQ</sequence>
<dbReference type="SUPFAM" id="SSF55486">
    <property type="entry name" value="Metalloproteases ('zincins'), catalytic domain"/>
    <property type="match status" value="1"/>
</dbReference>
<evidence type="ECO:0000256" key="2">
    <source>
        <dbReference type="ARBA" id="ARBA00022670"/>
    </source>
</evidence>
<evidence type="ECO:0000313" key="11">
    <source>
        <dbReference type="EMBL" id="NMM49299.1"/>
    </source>
</evidence>
<keyword evidence="12" id="KW-1185">Reference proteome</keyword>
<dbReference type="PANTHER" id="PTHR47466:SF1">
    <property type="entry name" value="METALLOPROTEASE MEP1 (AFU_ORTHOLOGUE AFUA_1G07730)-RELATED"/>
    <property type="match status" value="1"/>
</dbReference>
<keyword evidence="2" id="KW-0645">Protease</keyword>
<keyword evidence="7" id="KW-0482">Metalloprotease</keyword>
<evidence type="ECO:0000256" key="8">
    <source>
        <dbReference type="ARBA" id="ARBA00023157"/>
    </source>
</evidence>
<dbReference type="GO" id="GO:0006508">
    <property type="term" value="P:proteolysis"/>
    <property type="evidence" value="ECO:0007669"/>
    <property type="project" value="UniProtKB-KW"/>
</dbReference>
<feature type="domain" description="Secretion system C-terminal sorting" evidence="10">
    <location>
        <begin position="627"/>
        <end position="701"/>
    </location>
</feature>
<dbReference type="RefSeq" id="WP_169682283.1">
    <property type="nucleotide sequence ID" value="NZ_JABBNU010000007.1"/>
</dbReference>
<dbReference type="CDD" id="cd04275">
    <property type="entry name" value="ZnMc_pappalysin_like"/>
    <property type="match status" value="1"/>
</dbReference>
<feature type="domain" description="Peptidase M43 pregnancy-associated plasma-A" evidence="9">
    <location>
        <begin position="170"/>
        <end position="315"/>
    </location>
</feature>
<dbReference type="Gene3D" id="2.60.120.260">
    <property type="entry name" value="Galactose-binding domain-like"/>
    <property type="match status" value="1"/>
</dbReference>
<dbReference type="InterPro" id="IPR008754">
    <property type="entry name" value="Peptidase_M43"/>
</dbReference>
<dbReference type="EMBL" id="JABBNU010000007">
    <property type="protein sequence ID" value="NMM49299.1"/>
    <property type="molecule type" value="Genomic_DNA"/>
</dbReference>
<dbReference type="AlphaFoldDB" id="A0A848J4M2"/>
<dbReference type="PANTHER" id="PTHR47466">
    <property type="match status" value="1"/>
</dbReference>
<accession>A0A848J4M2</accession>
<comment type="similarity">
    <text evidence="1">Belongs to the peptidase M43B family.</text>
</comment>
<keyword evidence="5" id="KW-0378">Hydrolase</keyword>
<dbReference type="InterPro" id="IPR024079">
    <property type="entry name" value="MetalloPept_cat_dom_sf"/>
</dbReference>
<dbReference type="Pfam" id="PF05572">
    <property type="entry name" value="Peptidase_M43"/>
    <property type="match status" value="1"/>
</dbReference>
<organism evidence="11 12">
    <name type="scientific">Marinigracilibium pacificum</name>
    <dbReference type="NCBI Taxonomy" id="2729599"/>
    <lineage>
        <taxon>Bacteria</taxon>
        <taxon>Pseudomonadati</taxon>
        <taxon>Bacteroidota</taxon>
        <taxon>Cytophagia</taxon>
        <taxon>Cytophagales</taxon>
        <taxon>Flammeovirgaceae</taxon>
        <taxon>Marinigracilibium</taxon>
    </lineage>
</organism>
<evidence type="ECO:0000256" key="6">
    <source>
        <dbReference type="ARBA" id="ARBA00022833"/>
    </source>
</evidence>
<protein>
    <submittedName>
        <fullName evidence="11">T9SS type A sorting domain-containing protein</fullName>
    </submittedName>
</protein>
<evidence type="ECO:0000259" key="10">
    <source>
        <dbReference type="Pfam" id="PF18962"/>
    </source>
</evidence>
<keyword evidence="8" id="KW-1015">Disulfide bond</keyword>
<evidence type="ECO:0000256" key="5">
    <source>
        <dbReference type="ARBA" id="ARBA00022801"/>
    </source>
</evidence>
<evidence type="ECO:0000256" key="1">
    <source>
        <dbReference type="ARBA" id="ARBA00008721"/>
    </source>
</evidence>
<keyword evidence="3" id="KW-0479">Metal-binding</keyword>
<evidence type="ECO:0000256" key="3">
    <source>
        <dbReference type="ARBA" id="ARBA00022723"/>
    </source>
</evidence>